<evidence type="ECO:0000256" key="2">
    <source>
        <dbReference type="SAM" id="MobiDB-lite"/>
    </source>
</evidence>
<protein>
    <submittedName>
        <fullName evidence="6">Rapamycin-insensitive companion of mTOR</fullName>
    </submittedName>
</protein>
<feature type="compositionally biased region" description="Polar residues" evidence="2">
    <location>
        <begin position="2243"/>
        <end position="2257"/>
    </location>
</feature>
<dbReference type="PANTHER" id="PTHR13298:SF11">
    <property type="entry name" value="RAPAMYCIN-INSENSITIVE COMPANION OF MTOR"/>
    <property type="match status" value="1"/>
</dbReference>
<evidence type="ECO:0000313" key="6">
    <source>
        <dbReference type="EMBL" id="CAG6758337.1"/>
    </source>
</evidence>
<dbReference type="Pfam" id="PF14668">
    <property type="entry name" value="RICTOR_V"/>
    <property type="match status" value="1"/>
</dbReference>
<dbReference type="InterPro" id="IPR028268">
    <property type="entry name" value="Pianissimo_fam"/>
</dbReference>
<feature type="region of interest" description="Disordered" evidence="2">
    <location>
        <begin position="2317"/>
        <end position="2388"/>
    </location>
</feature>
<feature type="compositionally biased region" description="Polar residues" evidence="2">
    <location>
        <begin position="2713"/>
        <end position="2726"/>
    </location>
</feature>
<feature type="region of interest" description="Disordered" evidence="2">
    <location>
        <begin position="2105"/>
        <end position="2176"/>
    </location>
</feature>
<feature type="compositionally biased region" description="Polar residues" evidence="2">
    <location>
        <begin position="2159"/>
        <end position="2176"/>
    </location>
</feature>
<dbReference type="GO" id="GO:0031932">
    <property type="term" value="C:TORC2 complex"/>
    <property type="evidence" value="ECO:0007669"/>
    <property type="project" value="InterPro"/>
</dbReference>
<feature type="compositionally biased region" description="Polar residues" evidence="2">
    <location>
        <begin position="2888"/>
        <end position="2898"/>
    </location>
</feature>
<feature type="region of interest" description="Disordered" evidence="2">
    <location>
        <begin position="1121"/>
        <end position="1210"/>
    </location>
</feature>
<name>A0A8D9ELZ5_9HEMI</name>
<feature type="domain" description="Rapamycin-insensitive companion of mTOR" evidence="5">
    <location>
        <begin position="1035"/>
        <end position="1107"/>
    </location>
</feature>
<dbReference type="SMART" id="SM01307">
    <property type="entry name" value="RICTOR_M"/>
    <property type="match status" value="1"/>
</dbReference>
<feature type="region of interest" description="Disordered" evidence="2">
    <location>
        <begin position="1557"/>
        <end position="1584"/>
    </location>
</feature>
<feature type="region of interest" description="Disordered" evidence="2">
    <location>
        <begin position="2039"/>
        <end position="2061"/>
    </location>
</feature>
<dbReference type="InterPro" id="IPR029453">
    <property type="entry name" value="Rictor_IV"/>
</dbReference>
<feature type="compositionally biased region" description="Low complexity" evidence="2">
    <location>
        <begin position="1816"/>
        <end position="1830"/>
    </location>
</feature>
<feature type="compositionally biased region" description="Basic and acidic residues" evidence="2">
    <location>
        <begin position="2640"/>
        <end position="2651"/>
    </location>
</feature>
<dbReference type="InterPro" id="IPR028267">
    <property type="entry name" value="Pianissimo_N"/>
</dbReference>
<dbReference type="Pfam" id="PF14663">
    <property type="entry name" value="RasGEF_N_2"/>
    <property type="match status" value="1"/>
</dbReference>
<sequence length="2944" mass="320335">MAFSNYLMKGRRSLRNTGYRYRYRQTQENDEDSVNIDFTKDVNLITYEILKAVCQKQDISEEKQLAYLNAFVKLLVQYDKDYFGKISYCVEDIFICVRITLLNDSSLVRAAGLRVLRYMIKSEQHVAIMNKLQYPALIARSLDLILVRNDSERVQALRLTRSILIVAPALFHTAIARSLMCVALASKTPAEVEDDKTRRDRKEEDDEEKVNDRMSRAFIAVITELCVLNRDIFINTGGVRVLMHSLQVVRPGRMTESILGALLHLLNSPHTRAQANVDLQFIAASFTDLPCLETSRPGWGNMYGSEYRPWYHVALLSLLRSVPGVLHFCHPGDPLSLKSLVSTLYLNNLPVRKALLGVLHELLGLPTPEWTDEFSVLLSAVDPARFQEEFKLSEGFVAREGRTILPSVSKARVDITELHLSLVLYCLLEANLLEALIYVIVSEDTLISVSATILLGHILYLAHRQLPPECVNLSPAVPNLVSYAVRGRPALALSNRPHPPSPPSPTGPGSLVSVTDLTRGPDLTTLSTSSKNQAVQSVLEMLSDFSQDKTKRDVDEILNSNHVEEEFCARSQQRALSAVTALSQLHKMLRRRPAPASIFLDTVLSHVEPRPSSQESETIVRVKGKSLPKHKIPNILAKESEEAIKDSGVLTVKDAFAWNWEAIRAVFKTRAAPIVRLEDSSHKLFLKKIVHFLLPSNNQLSRCDLSSNIYSMAGIDLLKFLLDCEHTDATKLLEEFLYDLHDQLEQILTSESAHDTLLSPKNVSNTLSQHYFLFIGILSSRTQGLKALESTGVLDILNRVALQSKHDCYVKLIVSCLDYSSSTVTRLILSNILTSEQVTSRHYATQFLSILLRTRLDTSPSYLEWVIESLVNQLQDEKKLVALSALNSLDEACDNERYLEAVIALRPSLLKFQDKGLLLLIRFLSSPSGFSYLNEASFVSNQLDRWANHFNYRYVQLMEADIHDALTLHRRTEDGQYTRRLSSARPPVGAAFVLPHLYGMLARHEQGFNMLRSQQHVYILFQRITAGRCSTDDQILELKAALWAAGNLATSPAGVGLLSEQGVVPAVVRLTECCPVYSVRSTGFYVMALIASTQQGTSLLQQYGWMSVRRNRHDQWPALVPSSSTLLSPPGLTPDYNDPLLAPSSEESSESSDHVTPLFFMGPPGPAGTEAGPGPGSQLPWYRGRERAGGGSVGSGERRSLTLPHKSSAPNMMSLMGVQHVRSYSESKAEQWENQSQVTDELSDIRMIDVCKKSRSDSCCTDSSTSGVSSCDSSQAPRYHHTHTTAYQTLSPIPSTGSIATMKSSKTQDPMESGATGATISKHRGSFSFKSKLHAGHYSTFLSLRTLRPHSPSPSVSLDLINFATGAGDGYKMSPLVRPKLSAKYMHQPVSSEFEVSGTPNLLLPEDGGPTPGGLVSGTYPSSRSYLLSPTTPSGEVLEDDFTGPCYQGIALPLTLSVMFPPLDTIYAPQTLHRLDQGVHNEGLLSSDQELADSDNELEPSGTKQLYEPVQQHYELVEEIKPKYKHDRSVCLLCVVKYAPNRSQILRNRKISASSIHRTRTETESSYGGGVGNEGESPILVPWPQTKTPALTETTPASGESMATSHDHAAFGFAKALMDSSSQSRSSVRKELLRLVELMANPILFRTSKQGLLTIKQSCKDLFQDVCVYSDVCNILATCNHKLQARRFLQDLFIDSTFNELQEEPKSILSLSPSCSLETDDPTLAPPNTSNTTDSQRRDTHSSCDTDLDSNTKPVLGASYKTTTHDMGACGGGGGSELPVILEGDGGGGGGSESVASSCNTACGRVGGLCGETPPSGSGSSCRKTSSGTGEFSQTGGICKETSHGGFSGCGNPSEADSRGVSACCSSQRGDCIGRPSTVCPGHRKQAEGATGTLGDNGTGVKPGQDCGEVWCPEERSDMILESCSGVYTSDSIDELSDETLFLKPCSSRLTLPLSCGAADVNRPLSSGAADVTRPLSRSSELGSLSIISEPPRNISAPSLTLQSPNEAIVSDSSNASGTCTNTSTCSTRNHASNIDTFQNTSHSESKTRGSSCSQSAPPPQCLDQTIASSRRVTSAYIAAHTPPRTPTPVSSCSQSTATGQEVCSSVKNTSLPDSPVTRCSSPTATNTGFPSPPSNTSLTSHSPTISGSQHTAPLIPRTSETTDPNPSHPTQDSCSLQISQSASINLSLPIGHILTPTSGLDYDQPSLAHRIVPNIPSQSSSCTLGESIVSSSRLTKDESVKLSSEVESTVAGSTTEPIDVSPSRLAKCEPKTCISSRTDSNNLSSELDSNNLSPFKLSLGKSTNVSSRLSCEKLEKISSPKEISQSSKPVNHGPISKSTDPKNQQSLESNSNVSRQCPKLSNMETKVHHQSLKGSIKDSHKDNLPSSNSLISPLLESTVSSPTRCCIPIKESERLTSSTDVHQAKITFPDIERHNKKAEDIIKVAKDSAKTVRENKEPSGYNNNISPTRISVEVVIEQIPRDIENDRIRTNETTEKQEDVNDKPDCETIKIGLEKGVDVKEKLENQEISQTKCGQNDQTKPVVTEEDDTNQERSVGNLIGQSNEHNIKVSEAVVRMNTNSPEVYEDTVKTTNLAPIEITEEVVKTNIRTPIESSSPSHASKSKSKHVKTEIHTGGNKSPKKETKIIDLAKVKANKNNAANPSSKTNEASKDNVGKSIGSSKLPLVKPVKTETNPLEARGNKKEPSESKIKSTKNANVSESSQSKSNKAKLYHASEKHDKSGDGKSEVISSETSSKVIEEEIKSINESKECAIKNPGEHSIRNIASEQNTSKDESKSIPKPRSTRGKEKVSIAGGKKCSEPSETSKLSGERNVLASEINNKDSAYEKESIDKKILKIDLSARKSLPTTSCSSNVTSKSNALTARKSLPLSSELSTAKTSGVKPLSMLKTNGLGEDCRMGGVTSSIPQHSRKISVYKPSISGVSD</sequence>
<comment type="similarity">
    <text evidence="1">Belongs to the RICTOR family.</text>
</comment>
<dbReference type="InterPro" id="IPR029452">
    <property type="entry name" value="RICTOR_V"/>
</dbReference>
<dbReference type="SMART" id="SM01310">
    <property type="entry name" value="RICTOR_V"/>
    <property type="match status" value="1"/>
</dbReference>
<feature type="compositionally biased region" description="Low complexity" evidence="2">
    <location>
        <begin position="1121"/>
        <end position="1134"/>
    </location>
</feature>
<dbReference type="SUPFAM" id="SSF48371">
    <property type="entry name" value="ARM repeat"/>
    <property type="match status" value="2"/>
</dbReference>
<feature type="compositionally biased region" description="Polar residues" evidence="2">
    <location>
        <begin position="2865"/>
        <end position="2881"/>
    </location>
</feature>
<evidence type="ECO:0000256" key="1">
    <source>
        <dbReference type="ARBA" id="ARBA00008878"/>
    </source>
</evidence>
<dbReference type="Pfam" id="PF14664">
    <property type="entry name" value="RICTOR_N"/>
    <property type="match status" value="1"/>
</dbReference>
<dbReference type="SMART" id="SM01308">
    <property type="entry name" value="RICTOR_N"/>
    <property type="match status" value="1"/>
</dbReference>
<feature type="region of interest" description="Disordered" evidence="2">
    <location>
        <begin position="2243"/>
        <end position="2300"/>
    </location>
</feature>
<evidence type="ECO:0000259" key="5">
    <source>
        <dbReference type="SMART" id="SM01310"/>
    </source>
</evidence>
<feature type="compositionally biased region" description="Polar residues" evidence="2">
    <location>
        <begin position="2337"/>
        <end position="2356"/>
    </location>
</feature>
<accession>A0A8D9ELZ5</accession>
<dbReference type="InterPro" id="IPR029451">
    <property type="entry name" value="RICTOR_M"/>
</dbReference>
<dbReference type="SMART" id="SM01303">
    <property type="entry name" value="RasGEF_N_2"/>
    <property type="match status" value="1"/>
</dbReference>
<dbReference type="GO" id="GO:0038203">
    <property type="term" value="P:TORC2 signaling"/>
    <property type="evidence" value="ECO:0007669"/>
    <property type="project" value="TreeGrafter"/>
</dbReference>
<feature type="compositionally biased region" description="Basic and acidic residues" evidence="2">
    <location>
        <begin position="1735"/>
        <end position="1744"/>
    </location>
</feature>
<feature type="domain" description="Rapamycin-insensitive companion of mTOR N-terminal" evidence="4">
    <location>
        <begin position="65"/>
        <end position="467"/>
    </location>
</feature>
<feature type="region of interest" description="Disordered" evidence="2">
    <location>
        <begin position="1709"/>
        <end position="1750"/>
    </location>
</feature>
<feature type="compositionally biased region" description="Polar residues" evidence="2">
    <location>
        <begin position="2530"/>
        <end position="2542"/>
    </location>
</feature>
<feature type="compositionally biased region" description="Basic and acidic residues" evidence="2">
    <location>
        <begin position="2733"/>
        <end position="2746"/>
    </location>
</feature>
<feature type="region of interest" description="Disordered" evidence="2">
    <location>
        <begin position="1813"/>
        <end position="1835"/>
    </location>
</feature>
<organism evidence="6">
    <name type="scientific">Cacopsylla melanoneura</name>
    <dbReference type="NCBI Taxonomy" id="428564"/>
    <lineage>
        <taxon>Eukaryota</taxon>
        <taxon>Metazoa</taxon>
        <taxon>Ecdysozoa</taxon>
        <taxon>Arthropoda</taxon>
        <taxon>Hexapoda</taxon>
        <taxon>Insecta</taxon>
        <taxon>Pterygota</taxon>
        <taxon>Neoptera</taxon>
        <taxon>Paraneoptera</taxon>
        <taxon>Hemiptera</taxon>
        <taxon>Sternorrhyncha</taxon>
        <taxon>Psylloidea</taxon>
        <taxon>Psyllidae</taxon>
        <taxon>Psyllinae</taxon>
        <taxon>Cacopsylla</taxon>
    </lineage>
</organism>
<feature type="compositionally biased region" description="Polar residues" evidence="2">
    <location>
        <begin position="2105"/>
        <end position="2152"/>
    </location>
</feature>
<reference evidence="6" key="1">
    <citation type="submission" date="2021-05" db="EMBL/GenBank/DDBJ databases">
        <authorList>
            <person name="Alioto T."/>
            <person name="Alioto T."/>
            <person name="Gomez Garrido J."/>
        </authorList>
    </citation>
    <scope>NUCLEOTIDE SEQUENCE</scope>
</reference>
<evidence type="ECO:0000259" key="3">
    <source>
        <dbReference type="SMART" id="SM01307"/>
    </source>
</evidence>
<dbReference type="Pfam" id="PF14666">
    <property type="entry name" value="RICTOR_M"/>
    <property type="match status" value="1"/>
</dbReference>
<feature type="compositionally biased region" description="Basic and acidic residues" evidence="2">
    <location>
        <begin position="2757"/>
        <end position="2781"/>
    </location>
</feature>
<feature type="domain" description="Rapamycin-insensitive companion of mTOR middle" evidence="3">
    <location>
        <begin position="635"/>
        <end position="854"/>
    </location>
</feature>
<proteinExistence type="inferred from homology"/>
<feature type="compositionally biased region" description="Low complexity" evidence="2">
    <location>
        <begin position="2747"/>
        <end position="2756"/>
    </location>
</feature>
<dbReference type="EMBL" id="HBUF01549381">
    <property type="protein sequence ID" value="CAG6758337.1"/>
    <property type="molecule type" value="Transcribed_RNA"/>
</dbReference>
<feature type="compositionally biased region" description="Low complexity" evidence="2">
    <location>
        <begin position="2280"/>
        <end position="2294"/>
    </location>
</feature>
<feature type="region of interest" description="Disordered" evidence="2">
    <location>
        <begin position="2608"/>
        <end position="2842"/>
    </location>
</feature>
<feature type="compositionally biased region" description="Pro residues" evidence="2">
    <location>
        <begin position="497"/>
        <end position="506"/>
    </location>
</feature>
<feature type="region of interest" description="Disordered" evidence="2">
    <location>
        <begin position="2865"/>
        <end position="2908"/>
    </location>
</feature>
<feature type="region of interest" description="Disordered" evidence="2">
    <location>
        <begin position="2530"/>
        <end position="2553"/>
    </location>
</feature>
<dbReference type="InterPro" id="IPR016024">
    <property type="entry name" value="ARM-type_fold"/>
</dbReference>
<feature type="compositionally biased region" description="Basic and acidic residues" evidence="2">
    <location>
        <begin position="2699"/>
        <end position="2710"/>
    </location>
</feature>
<dbReference type="GO" id="GO:0043539">
    <property type="term" value="F:protein serine/threonine kinase activator activity"/>
    <property type="evidence" value="ECO:0007669"/>
    <property type="project" value="TreeGrafter"/>
</dbReference>
<feature type="region of interest" description="Disordered" evidence="2">
    <location>
        <begin position="492"/>
        <end position="515"/>
    </location>
</feature>
<evidence type="ECO:0000259" key="4">
    <source>
        <dbReference type="SMART" id="SM01308"/>
    </source>
</evidence>
<dbReference type="PANTHER" id="PTHR13298">
    <property type="entry name" value="CYTOSOLIC REGULATOR PIANISSIMO"/>
    <property type="match status" value="1"/>
</dbReference>
<dbReference type="GO" id="GO:0051897">
    <property type="term" value="P:positive regulation of phosphatidylinositol 3-kinase/protein kinase B signal transduction"/>
    <property type="evidence" value="ECO:0007669"/>
    <property type="project" value="TreeGrafter"/>
</dbReference>